<dbReference type="Pfam" id="PF16448">
    <property type="entry name" value="LapD_MoxY_N"/>
    <property type="match status" value="1"/>
</dbReference>
<proteinExistence type="predicted"/>
<dbReference type="GO" id="GO:0007165">
    <property type="term" value="P:signal transduction"/>
    <property type="evidence" value="ECO:0007669"/>
    <property type="project" value="InterPro"/>
</dbReference>
<feature type="domain" description="EAL" evidence="2">
    <location>
        <begin position="400"/>
        <end position="637"/>
    </location>
</feature>
<keyword evidence="1" id="KW-0472">Membrane</keyword>
<dbReference type="SMART" id="SM00267">
    <property type="entry name" value="GGDEF"/>
    <property type="match status" value="1"/>
</dbReference>
<dbReference type="InterPro" id="IPR042461">
    <property type="entry name" value="LapD_MoxY_peri_C"/>
</dbReference>
<gene>
    <name evidence="5" type="ORF">OHM77_05965</name>
</gene>
<name>A0AA49IYC6_9PROT</name>
<dbReference type="InterPro" id="IPR001633">
    <property type="entry name" value="EAL_dom"/>
</dbReference>
<evidence type="ECO:0000256" key="1">
    <source>
        <dbReference type="SAM" id="Phobius"/>
    </source>
</evidence>
<dbReference type="Gene3D" id="3.30.110.200">
    <property type="match status" value="1"/>
</dbReference>
<dbReference type="Proteomes" id="UP001234916">
    <property type="component" value="Chromosome"/>
</dbReference>
<keyword evidence="1" id="KW-0812">Transmembrane</keyword>
<accession>A0AA49IYC6</accession>
<feature type="transmembrane region" description="Helical" evidence="1">
    <location>
        <begin position="145"/>
        <end position="167"/>
    </location>
</feature>
<dbReference type="PROSITE" id="PS50885">
    <property type="entry name" value="HAMP"/>
    <property type="match status" value="1"/>
</dbReference>
<evidence type="ECO:0000259" key="4">
    <source>
        <dbReference type="PROSITE" id="PS50887"/>
    </source>
</evidence>
<dbReference type="GO" id="GO:0071111">
    <property type="term" value="F:cyclic-guanylate-specific phosphodiesterase activity"/>
    <property type="evidence" value="ECO:0007669"/>
    <property type="project" value="InterPro"/>
</dbReference>
<evidence type="ECO:0000313" key="5">
    <source>
        <dbReference type="EMBL" id="WIM06810.1"/>
    </source>
</evidence>
<reference evidence="5" key="1">
    <citation type="journal article" date="2023" name="Nat. Microbiol.">
        <title>Enrichment and characterization of a nitric oxide-reducing microbial community in a continuous bioreactor.</title>
        <authorList>
            <person name="Garrido-Amador P."/>
            <person name="Stortenbeker N."/>
            <person name="Wessels H.J.C.T."/>
            <person name="Speth D.R."/>
            <person name="Garcia-Heredia I."/>
            <person name="Kartal B."/>
        </authorList>
    </citation>
    <scope>NUCLEOTIDE SEQUENCE</scope>
    <source>
        <strain evidence="5">MAG1</strain>
    </source>
</reference>
<evidence type="ECO:0000259" key="3">
    <source>
        <dbReference type="PROSITE" id="PS50885"/>
    </source>
</evidence>
<dbReference type="InterPro" id="IPR029787">
    <property type="entry name" value="Nucleotide_cyclase"/>
</dbReference>
<feature type="domain" description="HAMP" evidence="3">
    <location>
        <begin position="168"/>
        <end position="219"/>
    </location>
</feature>
<dbReference type="KEGG" id="npv:OHM77_05965"/>
<dbReference type="InterPro" id="IPR032244">
    <property type="entry name" value="LapD_MoxY_N"/>
</dbReference>
<dbReference type="Gene3D" id="6.20.270.20">
    <property type="entry name" value="LapD/MoxY periplasmic domain"/>
    <property type="match status" value="1"/>
</dbReference>
<protein>
    <submittedName>
        <fullName evidence="5">EAL domain-containing protein</fullName>
    </submittedName>
</protein>
<sequence>MYRQLWLAIIVSMCLALAGSLFASLLSARGYLEQQLGMKNADNAAALALALSQQSPDAVMVELAAAALFDSGHYESIHVTDPFGKTIVERTAPTDEYDVPAWFARSLPIKAPPGVARISSGWKQFGTVTLVSHSRFAYRALWKSALEMLGALVLAGIIGGLLGSMILRRLRRPLQAVIDQARAITERRFITIPEPEVPELRQLAGAMNATVERLKAMFDEEAARLEAVRQEANFDPLTGLANRDYFMARLRAVAECDESTGGSLFLVRIADLADINRRIGRAATDDLLRRIGSAVGARTGQHADGLAGHLNGADFALLLPGGHGARIVADDLLQSLVQEASPFIEHGPTAFIGFGSFGCDRKMDSLLAQVDAALAGVQAEGANGVREAVLAGDDEVPRSAGQWAQLIRRALDQHWVRLIDFPVTDMAGGLIHRECPLRLMLDGKGEWLPAGRFLPMAERLKLTPEIDLAAVTLGLEQLSDNPAAPGLAVNLSASSIHDGNFRRQLRTLLDGQHAADRLWLGVAETGALKYLSDFRLFCRELDGTGCKLGLKHFGRQFSQIGQLHDLALDYLKVDASFVRGIDGHAGNQAFLKGLAGIAHGIGLTVLAEGVLSEAELATLAELGFDGATGPAVKDTAP</sequence>
<dbReference type="SUPFAM" id="SSF55073">
    <property type="entry name" value="Nucleotide cyclase"/>
    <property type="match status" value="1"/>
</dbReference>
<dbReference type="Gene3D" id="3.20.20.450">
    <property type="entry name" value="EAL domain"/>
    <property type="match status" value="1"/>
</dbReference>
<dbReference type="Gene3D" id="3.30.70.270">
    <property type="match status" value="1"/>
</dbReference>
<dbReference type="InterPro" id="IPR035919">
    <property type="entry name" value="EAL_sf"/>
</dbReference>
<dbReference type="InterPro" id="IPR000160">
    <property type="entry name" value="GGDEF_dom"/>
</dbReference>
<dbReference type="PROSITE" id="PS50883">
    <property type="entry name" value="EAL"/>
    <property type="match status" value="1"/>
</dbReference>
<dbReference type="EMBL" id="CP107246">
    <property type="protein sequence ID" value="WIM06810.1"/>
    <property type="molecule type" value="Genomic_DNA"/>
</dbReference>
<organism evidence="5">
    <name type="scientific">Candidatus Nitricoxidivorans perseverans</name>
    <dbReference type="NCBI Taxonomy" id="2975601"/>
    <lineage>
        <taxon>Bacteria</taxon>
        <taxon>Pseudomonadati</taxon>
        <taxon>Pseudomonadota</taxon>
        <taxon>Betaproteobacteria</taxon>
        <taxon>Nitrosomonadales</taxon>
        <taxon>Sterolibacteriaceae</taxon>
        <taxon>Candidatus Nitricoxidivorans</taxon>
    </lineage>
</organism>
<dbReference type="InterPro" id="IPR050706">
    <property type="entry name" value="Cyclic-di-GMP_PDE-like"/>
</dbReference>
<dbReference type="SMART" id="SM00052">
    <property type="entry name" value="EAL"/>
    <property type="match status" value="1"/>
</dbReference>
<feature type="domain" description="GGDEF" evidence="4">
    <location>
        <begin position="260"/>
        <end position="390"/>
    </location>
</feature>
<dbReference type="PANTHER" id="PTHR33121:SF23">
    <property type="entry name" value="CYCLIC DI-GMP PHOSPHODIESTERASE PDEB"/>
    <property type="match status" value="1"/>
</dbReference>
<keyword evidence="1" id="KW-1133">Transmembrane helix</keyword>
<dbReference type="SUPFAM" id="SSF141868">
    <property type="entry name" value="EAL domain-like"/>
    <property type="match status" value="1"/>
</dbReference>
<dbReference type="AlphaFoldDB" id="A0AA49IYC6"/>
<evidence type="ECO:0000259" key="2">
    <source>
        <dbReference type="PROSITE" id="PS50883"/>
    </source>
</evidence>
<dbReference type="PANTHER" id="PTHR33121">
    <property type="entry name" value="CYCLIC DI-GMP PHOSPHODIESTERASE PDEF"/>
    <property type="match status" value="1"/>
</dbReference>
<dbReference type="PROSITE" id="PS50887">
    <property type="entry name" value="GGDEF"/>
    <property type="match status" value="1"/>
</dbReference>
<dbReference type="GO" id="GO:0016020">
    <property type="term" value="C:membrane"/>
    <property type="evidence" value="ECO:0007669"/>
    <property type="project" value="InterPro"/>
</dbReference>
<dbReference type="InterPro" id="IPR003660">
    <property type="entry name" value="HAMP_dom"/>
</dbReference>
<dbReference type="SMART" id="SM00304">
    <property type="entry name" value="HAMP"/>
    <property type="match status" value="1"/>
</dbReference>
<feature type="transmembrane region" description="Helical" evidence="1">
    <location>
        <begin position="6"/>
        <end position="28"/>
    </location>
</feature>
<dbReference type="Pfam" id="PF00563">
    <property type="entry name" value="EAL"/>
    <property type="match status" value="1"/>
</dbReference>
<dbReference type="InterPro" id="IPR043128">
    <property type="entry name" value="Rev_trsase/Diguanyl_cyclase"/>
</dbReference>
<dbReference type="CDD" id="cd01948">
    <property type="entry name" value="EAL"/>
    <property type="match status" value="1"/>
</dbReference>
<dbReference type="Pfam" id="PF00990">
    <property type="entry name" value="GGDEF"/>
    <property type="match status" value="1"/>
</dbReference>